<accession>A0A2S1R9W7</accession>
<evidence type="ECO:0000259" key="4">
    <source>
        <dbReference type="Pfam" id="PF09084"/>
    </source>
</evidence>
<comment type="similarity">
    <text evidence="2">Belongs to the bacterial solute-binding protein SsuA/TauA family.</text>
</comment>
<dbReference type="OrthoDB" id="174578at2"/>
<dbReference type="AlphaFoldDB" id="A0A2S1R9W7"/>
<dbReference type="KEGG" id="dlu:A6035_13925"/>
<comment type="subcellular location">
    <subcellularLocation>
        <location evidence="1">Periplasm</location>
    </subcellularLocation>
</comment>
<dbReference type="SUPFAM" id="SSF53850">
    <property type="entry name" value="Periplasmic binding protein-like II"/>
    <property type="match status" value="1"/>
</dbReference>
<evidence type="ECO:0000256" key="3">
    <source>
        <dbReference type="ARBA" id="ARBA00022729"/>
    </source>
</evidence>
<dbReference type="PANTHER" id="PTHR30024">
    <property type="entry name" value="ALIPHATIC SULFONATES-BINDING PROTEIN-RELATED"/>
    <property type="match status" value="1"/>
</dbReference>
<keyword evidence="3" id="KW-0732">Signal</keyword>
<dbReference type="GO" id="GO:0042597">
    <property type="term" value="C:periplasmic space"/>
    <property type="evidence" value="ECO:0007669"/>
    <property type="project" value="UniProtKB-SubCell"/>
</dbReference>
<dbReference type="PROSITE" id="PS51257">
    <property type="entry name" value="PROKAR_LIPOPROTEIN"/>
    <property type="match status" value="1"/>
</dbReference>
<evidence type="ECO:0000256" key="1">
    <source>
        <dbReference type="ARBA" id="ARBA00004418"/>
    </source>
</evidence>
<feature type="domain" description="SsuA/THI5-like" evidence="4">
    <location>
        <begin position="48"/>
        <end position="267"/>
    </location>
</feature>
<evidence type="ECO:0000256" key="2">
    <source>
        <dbReference type="ARBA" id="ARBA00010742"/>
    </source>
</evidence>
<proteinExistence type="inferred from homology"/>
<dbReference type="RefSeq" id="WP_108848397.1">
    <property type="nucleotide sequence ID" value="NZ_CP015449.1"/>
</dbReference>
<evidence type="ECO:0000313" key="6">
    <source>
        <dbReference type="Proteomes" id="UP000244928"/>
    </source>
</evidence>
<dbReference type="InterPro" id="IPR015168">
    <property type="entry name" value="SsuA/THI5"/>
</dbReference>
<dbReference type="Pfam" id="PF09084">
    <property type="entry name" value="NMT1"/>
    <property type="match status" value="1"/>
</dbReference>
<sequence length="336" mass="35319">MSIKKTGAVGAALALVLAGCGNDSSDTGGNGGETETITVATASAQSYTIMHLAEELGMFEDAGIGLEQVSIERGAGPILAAMSNNSVDVAVQSPVVAASANNAGNDMRLFCGTASSLNAVILARPDSDIPEATPENWREALQSWSGRTMGIIAEGGAIEGYVRSLLKEAEVEDVELIAVGMGEQATNALLSGQIDLLFSVPFFSQQAQDRTKEVFSWAEDAPDEEITNSTQGAWMAKKEWLDNNSELAERFCSVMGDTIDEMFDNPEVLRDVLRERFNLQGDVLEASAAEDGPLALQSSDLACDAVANALEGAVDAGLLPSDTSTDCSTLLWEGVQ</sequence>
<organism evidence="5 6">
    <name type="scientific">Dietzia lutea</name>
    <dbReference type="NCBI Taxonomy" id="546160"/>
    <lineage>
        <taxon>Bacteria</taxon>
        <taxon>Bacillati</taxon>
        <taxon>Actinomycetota</taxon>
        <taxon>Actinomycetes</taxon>
        <taxon>Mycobacteriales</taxon>
        <taxon>Dietziaceae</taxon>
        <taxon>Dietzia</taxon>
    </lineage>
</organism>
<protein>
    <recommendedName>
        <fullName evidence="4">SsuA/THI5-like domain-containing protein</fullName>
    </recommendedName>
</protein>
<name>A0A2S1R9W7_9ACTN</name>
<keyword evidence="6" id="KW-1185">Reference proteome</keyword>
<dbReference type="PANTHER" id="PTHR30024:SF47">
    <property type="entry name" value="TAURINE-BINDING PERIPLASMIC PROTEIN"/>
    <property type="match status" value="1"/>
</dbReference>
<reference evidence="5 6" key="1">
    <citation type="submission" date="2016-04" db="EMBL/GenBank/DDBJ databases">
        <title>Complete genome sequence of Dietzia lutea YIM 80766T, a strain isolated from desert soil in Egypt.</title>
        <authorList>
            <person name="Zhao J."/>
            <person name="Hu B."/>
            <person name="Geng S."/>
            <person name="Nie Y."/>
            <person name="Tang Y."/>
        </authorList>
    </citation>
    <scope>NUCLEOTIDE SEQUENCE [LARGE SCALE GENOMIC DNA]</scope>
    <source>
        <strain evidence="5 6">YIM 80766</strain>
    </source>
</reference>
<dbReference type="Proteomes" id="UP000244928">
    <property type="component" value="Chromosome"/>
</dbReference>
<dbReference type="Gene3D" id="3.40.190.10">
    <property type="entry name" value="Periplasmic binding protein-like II"/>
    <property type="match status" value="2"/>
</dbReference>
<evidence type="ECO:0000313" key="5">
    <source>
        <dbReference type="EMBL" id="AWH93088.1"/>
    </source>
</evidence>
<dbReference type="EMBL" id="CP015449">
    <property type="protein sequence ID" value="AWH93088.1"/>
    <property type="molecule type" value="Genomic_DNA"/>
</dbReference>
<gene>
    <name evidence="5" type="ORF">A6035_13925</name>
</gene>